<dbReference type="GO" id="GO:0005732">
    <property type="term" value="C:sno(s)RNA-containing ribonucleoprotein complex"/>
    <property type="evidence" value="ECO:0007669"/>
    <property type="project" value="TreeGrafter"/>
</dbReference>
<feature type="domain" description="Sm" evidence="14">
    <location>
        <begin position="8"/>
        <end position="80"/>
    </location>
</feature>
<dbReference type="GeneID" id="22912135"/>
<dbReference type="PANTHER" id="PTHR11021">
    <property type="entry name" value="SMALL NUCLEAR RIBONUCLEOPROTEIN F SNRNP-F"/>
    <property type="match status" value="1"/>
</dbReference>
<dbReference type="GO" id="GO:0005681">
    <property type="term" value="C:spliceosomal complex"/>
    <property type="evidence" value="ECO:0007669"/>
    <property type="project" value="UniProtKB-KW"/>
</dbReference>
<comment type="caution">
    <text evidence="15">The sequence shown here is derived from an EMBL/GenBank/DDBJ whole genome shotgun (WGS) entry which is preliminary data.</text>
</comment>
<dbReference type="InterPro" id="IPR010920">
    <property type="entry name" value="LSM_dom_sf"/>
</dbReference>
<dbReference type="SMART" id="SM00651">
    <property type="entry name" value="Sm"/>
    <property type="match status" value="1"/>
</dbReference>
<dbReference type="GO" id="GO:0008033">
    <property type="term" value="P:tRNA processing"/>
    <property type="evidence" value="ECO:0007669"/>
    <property type="project" value="UniProtKB-KW"/>
</dbReference>
<evidence type="ECO:0000256" key="6">
    <source>
        <dbReference type="ARBA" id="ARBA00022664"/>
    </source>
</evidence>
<dbReference type="PANTHER" id="PTHR11021:SF1">
    <property type="entry name" value="U6 SNRNA-ASSOCIATED SM-LIKE PROTEIN LSM6"/>
    <property type="match status" value="1"/>
</dbReference>
<dbReference type="GO" id="GO:0000398">
    <property type="term" value="P:mRNA splicing, via spliceosome"/>
    <property type="evidence" value="ECO:0007669"/>
    <property type="project" value="InterPro"/>
</dbReference>
<name>A0A023B8R4_GRENI</name>
<dbReference type="Proteomes" id="UP000019763">
    <property type="component" value="Unassembled WGS sequence"/>
</dbReference>
<dbReference type="GO" id="GO:0005688">
    <property type="term" value="C:U6 snRNP"/>
    <property type="evidence" value="ECO:0007669"/>
    <property type="project" value="TreeGrafter"/>
</dbReference>
<keyword evidence="12 13" id="KW-0687">Ribonucleoprotein</keyword>
<dbReference type="GO" id="GO:0005730">
    <property type="term" value="C:nucleolus"/>
    <property type="evidence" value="ECO:0007669"/>
    <property type="project" value="TreeGrafter"/>
</dbReference>
<evidence type="ECO:0000313" key="15">
    <source>
        <dbReference type="EMBL" id="EZG69411.1"/>
    </source>
</evidence>
<evidence type="ECO:0000256" key="10">
    <source>
        <dbReference type="ARBA" id="ARBA00023187"/>
    </source>
</evidence>
<dbReference type="GO" id="GO:0046540">
    <property type="term" value="C:U4/U6 x U5 tri-snRNP complex"/>
    <property type="evidence" value="ECO:0007669"/>
    <property type="project" value="TreeGrafter"/>
</dbReference>
<evidence type="ECO:0000256" key="11">
    <source>
        <dbReference type="ARBA" id="ARBA00023242"/>
    </source>
</evidence>
<evidence type="ECO:0000256" key="3">
    <source>
        <dbReference type="ARBA" id="ARBA00007927"/>
    </source>
</evidence>
<reference evidence="15" key="1">
    <citation type="submission" date="2013-12" db="EMBL/GenBank/DDBJ databases">
        <authorList>
            <person name="Omoto C.K."/>
            <person name="Sibley D."/>
            <person name="Venepally P."/>
            <person name="Hadjithomas M."/>
            <person name="Karamycheva S."/>
            <person name="Brunk B."/>
            <person name="Roos D."/>
            <person name="Caler E."/>
            <person name="Lorenzi H."/>
        </authorList>
    </citation>
    <scope>NUCLEOTIDE SEQUENCE</scope>
</reference>
<dbReference type="RefSeq" id="XP_011130012.1">
    <property type="nucleotide sequence ID" value="XM_011131710.1"/>
</dbReference>
<keyword evidence="4" id="KW-0963">Cytoplasm</keyword>
<evidence type="ECO:0000256" key="2">
    <source>
        <dbReference type="ARBA" id="ARBA00004496"/>
    </source>
</evidence>
<dbReference type="PROSITE" id="PS52002">
    <property type="entry name" value="SM"/>
    <property type="match status" value="1"/>
</dbReference>
<comment type="subcellular location">
    <subcellularLocation>
        <location evidence="2">Cytoplasm</location>
    </subcellularLocation>
    <subcellularLocation>
        <location evidence="1 13">Nucleus</location>
    </subcellularLocation>
</comment>
<dbReference type="CDD" id="cd01726">
    <property type="entry name" value="LSm6"/>
    <property type="match status" value="1"/>
</dbReference>
<dbReference type="Pfam" id="PF01423">
    <property type="entry name" value="LSM"/>
    <property type="match status" value="1"/>
</dbReference>
<comment type="similarity">
    <text evidence="3 13">Belongs to the snRNP Sm proteins family. SmF/LSm6 subfamily.</text>
</comment>
<keyword evidence="6 13" id="KW-0507">mRNA processing</keyword>
<keyword evidence="8 13" id="KW-0747">Spliceosome</keyword>
<dbReference type="GO" id="GO:0030490">
    <property type="term" value="P:maturation of SSU-rRNA"/>
    <property type="evidence" value="ECO:0007669"/>
    <property type="project" value="TreeGrafter"/>
</dbReference>
<dbReference type="EMBL" id="AFNH02000440">
    <property type="protein sequence ID" value="EZG69411.1"/>
    <property type="molecule type" value="Genomic_DNA"/>
</dbReference>
<dbReference type="AlphaFoldDB" id="A0A023B8R4"/>
<dbReference type="OrthoDB" id="268799at2759"/>
<keyword evidence="7" id="KW-0819">tRNA processing</keyword>
<dbReference type="eggNOG" id="KOG1783">
    <property type="taxonomic scope" value="Eukaryota"/>
</dbReference>
<keyword evidence="16" id="KW-1185">Reference proteome</keyword>
<evidence type="ECO:0000256" key="9">
    <source>
        <dbReference type="ARBA" id="ARBA00022884"/>
    </source>
</evidence>
<dbReference type="GO" id="GO:0003723">
    <property type="term" value="F:RNA binding"/>
    <property type="evidence" value="ECO:0007669"/>
    <property type="project" value="UniProtKB-UniRule"/>
</dbReference>
<keyword evidence="5" id="KW-0698">rRNA processing</keyword>
<dbReference type="Gene3D" id="2.30.30.100">
    <property type="match status" value="1"/>
</dbReference>
<sequence length="95" mass="10437">MTSNNAGSPSEFLRNVLGQTVTIRLTTGTDYRGRLLCLDARMNVALEQADEITNNRVVASYPETLIRGNNGRPSMNRLMRATTVTHVGTALRTLT</sequence>
<evidence type="ECO:0000313" key="16">
    <source>
        <dbReference type="Proteomes" id="UP000019763"/>
    </source>
</evidence>
<evidence type="ECO:0000256" key="5">
    <source>
        <dbReference type="ARBA" id="ARBA00022552"/>
    </source>
</evidence>
<accession>A0A023B8R4</accession>
<dbReference type="GO" id="GO:0000932">
    <property type="term" value="C:P-body"/>
    <property type="evidence" value="ECO:0007669"/>
    <property type="project" value="TreeGrafter"/>
</dbReference>
<dbReference type="SUPFAM" id="SSF50182">
    <property type="entry name" value="Sm-like ribonucleoproteins"/>
    <property type="match status" value="1"/>
</dbReference>
<dbReference type="VEuPathDB" id="CryptoDB:GNI_057990"/>
<dbReference type="InterPro" id="IPR047575">
    <property type="entry name" value="Sm"/>
</dbReference>
<evidence type="ECO:0000256" key="8">
    <source>
        <dbReference type="ARBA" id="ARBA00022728"/>
    </source>
</evidence>
<keyword evidence="10 13" id="KW-0508">mRNA splicing</keyword>
<evidence type="ECO:0000256" key="12">
    <source>
        <dbReference type="ARBA" id="ARBA00023274"/>
    </source>
</evidence>
<dbReference type="InterPro" id="IPR016487">
    <property type="entry name" value="Lsm6/sSmF"/>
</dbReference>
<evidence type="ECO:0000256" key="7">
    <source>
        <dbReference type="ARBA" id="ARBA00022694"/>
    </source>
</evidence>
<evidence type="ECO:0000256" key="4">
    <source>
        <dbReference type="ARBA" id="ARBA00022490"/>
    </source>
</evidence>
<gene>
    <name evidence="15" type="ORF">GNI_057990</name>
</gene>
<dbReference type="InterPro" id="IPR001163">
    <property type="entry name" value="Sm_dom_euk/arc"/>
</dbReference>
<evidence type="ECO:0000259" key="14">
    <source>
        <dbReference type="PROSITE" id="PS52002"/>
    </source>
</evidence>
<protein>
    <submittedName>
        <fullName evidence="15">U6 snRNA-associated Sm-like protein</fullName>
    </submittedName>
</protein>
<organism evidence="15 16">
    <name type="scientific">Gregarina niphandrodes</name>
    <name type="common">Septate eugregarine</name>
    <dbReference type="NCBI Taxonomy" id="110365"/>
    <lineage>
        <taxon>Eukaryota</taxon>
        <taxon>Sar</taxon>
        <taxon>Alveolata</taxon>
        <taxon>Apicomplexa</taxon>
        <taxon>Conoidasida</taxon>
        <taxon>Gregarinasina</taxon>
        <taxon>Eugregarinorida</taxon>
        <taxon>Gregarinidae</taxon>
        <taxon>Gregarina</taxon>
    </lineage>
</organism>
<keyword evidence="11 13" id="KW-0539">Nucleus</keyword>
<evidence type="ECO:0000256" key="1">
    <source>
        <dbReference type="ARBA" id="ARBA00004123"/>
    </source>
</evidence>
<evidence type="ECO:0000256" key="13">
    <source>
        <dbReference type="PIRNR" id="PIRNR006609"/>
    </source>
</evidence>
<keyword evidence="9 13" id="KW-0694">RNA-binding</keyword>
<dbReference type="OMA" id="EQTVEYV"/>
<proteinExistence type="inferred from homology"/>